<keyword evidence="5" id="KW-1185">Reference proteome</keyword>
<dbReference type="Proteomes" id="UP000185003">
    <property type="component" value="Unassembled WGS sequence"/>
</dbReference>
<organism evidence="4 5">
    <name type="scientific">Chitinophaga niabensis</name>
    <dbReference type="NCBI Taxonomy" id="536979"/>
    <lineage>
        <taxon>Bacteria</taxon>
        <taxon>Pseudomonadati</taxon>
        <taxon>Bacteroidota</taxon>
        <taxon>Chitinophagia</taxon>
        <taxon>Chitinophagales</taxon>
        <taxon>Chitinophagaceae</taxon>
        <taxon>Chitinophaga</taxon>
    </lineage>
</organism>
<evidence type="ECO:0000313" key="5">
    <source>
        <dbReference type="Proteomes" id="UP000185003"/>
    </source>
</evidence>
<dbReference type="InterPro" id="IPR000182">
    <property type="entry name" value="GNAT_dom"/>
</dbReference>
<evidence type="ECO:0000313" key="4">
    <source>
        <dbReference type="EMBL" id="SIO37354.1"/>
    </source>
</evidence>
<dbReference type="AlphaFoldDB" id="A0A1N6IZ43"/>
<dbReference type="PROSITE" id="PS51186">
    <property type="entry name" value="GNAT"/>
    <property type="match status" value="1"/>
</dbReference>
<dbReference type="PANTHER" id="PTHR43877:SF2">
    <property type="entry name" value="AMINOALKYLPHOSPHONATE N-ACETYLTRANSFERASE-RELATED"/>
    <property type="match status" value="1"/>
</dbReference>
<proteinExistence type="predicted"/>
<evidence type="ECO:0000256" key="1">
    <source>
        <dbReference type="ARBA" id="ARBA00022679"/>
    </source>
</evidence>
<dbReference type="Pfam" id="PF00583">
    <property type="entry name" value="Acetyltransf_1"/>
    <property type="match status" value="1"/>
</dbReference>
<dbReference type="GO" id="GO:0016747">
    <property type="term" value="F:acyltransferase activity, transferring groups other than amino-acyl groups"/>
    <property type="evidence" value="ECO:0007669"/>
    <property type="project" value="InterPro"/>
</dbReference>
<reference evidence="4 5" key="1">
    <citation type="submission" date="2016-11" db="EMBL/GenBank/DDBJ databases">
        <authorList>
            <person name="Jaros S."/>
            <person name="Januszkiewicz K."/>
            <person name="Wedrychowicz H."/>
        </authorList>
    </citation>
    <scope>NUCLEOTIDE SEQUENCE [LARGE SCALE GENOMIC DNA]</scope>
    <source>
        <strain evidence="4 5">DSM 24787</strain>
    </source>
</reference>
<gene>
    <name evidence="4" type="ORF">SAMN04488055_3483</name>
</gene>
<dbReference type="OrthoDB" id="5419426at2"/>
<dbReference type="CDD" id="cd04301">
    <property type="entry name" value="NAT_SF"/>
    <property type="match status" value="1"/>
</dbReference>
<protein>
    <submittedName>
        <fullName evidence="4">Putative acetyltransferase</fullName>
    </submittedName>
</protein>
<evidence type="ECO:0000259" key="3">
    <source>
        <dbReference type="PROSITE" id="PS51186"/>
    </source>
</evidence>
<dbReference type="SUPFAM" id="SSF55729">
    <property type="entry name" value="Acyl-CoA N-acyltransferases (Nat)"/>
    <property type="match status" value="1"/>
</dbReference>
<dbReference type="EMBL" id="FSRA01000002">
    <property type="protein sequence ID" value="SIO37354.1"/>
    <property type="molecule type" value="Genomic_DNA"/>
</dbReference>
<dbReference type="RefSeq" id="WP_074240720.1">
    <property type="nucleotide sequence ID" value="NZ_FSRA01000002.1"/>
</dbReference>
<dbReference type="Gene3D" id="3.40.630.30">
    <property type="match status" value="1"/>
</dbReference>
<keyword evidence="2" id="KW-0012">Acyltransferase</keyword>
<name>A0A1N6IZ43_9BACT</name>
<feature type="domain" description="N-acetyltransferase" evidence="3">
    <location>
        <begin position="2"/>
        <end position="159"/>
    </location>
</feature>
<accession>A0A1N6IZ43</accession>
<sequence length="159" mass="17380">MITIRPIQPEDDATIAHIVRSTLTEFGANKPGTAFADAATDHLSVVFAKPRAIYFVALVDGVIAGGAGIHPLDGGPEHVCELQKMYLLPATRGKGIARTLIAQCLDFARENGYTQCYLETMPALEKARKLYEHLGFIYLDGPMGNTGHFSCDNWMLKDL</sequence>
<dbReference type="InterPro" id="IPR016181">
    <property type="entry name" value="Acyl_CoA_acyltransferase"/>
</dbReference>
<keyword evidence="1 4" id="KW-0808">Transferase</keyword>
<evidence type="ECO:0000256" key="2">
    <source>
        <dbReference type="ARBA" id="ARBA00023315"/>
    </source>
</evidence>
<dbReference type="PANTHER" id="PTHR43877">
    <property type="entry name" value="AMINOALKYLPHOSPHONATE N-ACETYLTRANSFERASE-RELATED-RELATED"/>
    <property type="match status" value="1"/>
</dbReference>
<dbReference type="InterPro" id="IPR050832">
    <property type="entry name" value="Bact_Acetyltransf"/>
</dbReference>
<dbReference type="STRING" id="536979.SAMN04488055_3483"/>